<protein>
    <submittedName>
        <fullName evidence="1">Uncharacterized protein</fullName>
    </submittedName>
</protein>
<name>A0A173SP79_9FIRM</name>
<dbReference type="RefSeq" id="WP_055156503.1">
    <property type="nucleotide sequence ID" value="NZ_CYXR01000009.1"/>
</dbReference>
<sequence length="99" mass="11824">MELTGKMEEFMNDLIGERMEQVYQEKDGQQYDPFNEKLETKLQKIFQKLSDKQRTILFDYMTETSNKCSDLNEFYYRMGLRDGLMLKEALQVMLDALTV</sequence>
<dbReference type="Proteomes" id="UP000095727">
    <property type="component" value="Unassembled WGS sequence"/>
</dbReference>
<gene>
    <name evidence="1" type="ORF">ERS852574_01552</name>
</gene>
<dbReference type="AlphaFoldDB" id="A0A173SP79"/>
<reference evidence="1 2" key="1">
    <citation type="submission" date="2015-09" db="EMBL/GenBank/DDBJ databases">
        <authorList>
            <consortium name="Pathogen Informatics"/>
        </authorList>
    </citation>
    <scope>NUCLEOTIDE SEQUENCE [LARGE SCALE GENOMIC DNA]</scope>
    <source>
        <strain evidence="1 2">2789STDY5834962</strain>
    </source>
</reference>
<proteinExistence type="predicted"/>
<accession>A0A173SP79</accession>
<organism evidence="1 2">
    <name type="scientific">Coprococcus comes</name>
    <dbReference type="NCBI Taxonomy" id="410072"/>
    <lineage>
        <taxon>Bacteria</taxon>
        <taxon>Bacillati</taxon>
        <taxon>Bacillota</taxon>
        <taxon>Clostridia</taxon>
        <taxon>Lachnospirales</taxon>
        <taxon>Lachnospiraceae</taxon>
        <taxon>Coprococcus</taxon>
    </lineage>
</organism>
<dbReference type="EMBL" id="CYXR01000009">
    <property type="protein sequence ID" value="CUM91577.1"/>
    <property type="molecule type" value="Genomic_DNA"/>
</dbReference>
<evidence type="ECO:0000313" key="1">
    <source>
        <dbReference type="EMBL" id="CUM91577.1"/>
    </source>
</evidence>
<evidence type="ECO:0000313" key="2">
    <source>
        <dbReference type="Proteomes" id="UP000095727"/>
    </source>
</evidence>